<evidence type="ECO:0000256" key="1">
    <source>
        <dbReference type="SAM" id="MobiDB-lite"/>
    </source>
</evidence>
<keyword evidence="2" id="KW-0732">Signal</keyword>
<reference evidence="3" key="1">
    <citation type="submission" date="2023-03" db="EMBL/GenBank/DDBJ databases">
        <title>Massive genome expansion in bonnet fungi (Mycena s.s.) driven by repeated elements and novel gene families across ecological guilds.</title>
        <authorList>
            <consortium name="Lawrence Berkeley National Laboratory"/>
            <person name="Harder C.B."/>
            <person name="Miyauchi S."/>
            <person name="Viragh M."/>
            <person name="Kuo A."/>
            <person name="Thoen E."/>
            <person name="Andreopoulos B."/>
            <person name="Lu D."/>
            <person name="Skrede I."/>
            <person name="Drula E."/>
            <person name="Henrissat B."/>
            <person name="Morin E."/>
            <person name="Kohler A."/>
            <person name="Barry K."/>
            <person name="LaButti K."/>
            <person name="Morin E."/>
            <person name="Salamov A."/>
            <person name="Lipzen A."/>
            <person name="Mereny Z."/>
            <person name="Hegedus B."/>
            <person name="Baldrian P."/>
            <person name="Stursova M."/>
            <person name="Weitz H."/>
            <person name="Taylor A."/>
            <person name="Grigoriev I.V."/>
            <person name="Nagy L.G."/>
            <person name="Martin F."/>
            <person name="Kauserud H."/>
        </authorList>
    </citation>
    <scope>NUCLEOTIDE SEQUENCE</scope>
    <source>
        <strain evidence="3">CBHHK067</strain>
    </source>
</reference>
<feature type="region of interest" description="Disordered" evidence="1">
    <location>
        <begin position="69"/>
        <end position="119"/>
    </location>
</feature>
<evidence type="ECO:0000256" key="2">
    <source>
        <dbReference type="SAM" id="SignalP"/>
    </source>
</evidence>
<protein>
    <submittedName>
        <fullName evidence="3">Uncharacterized protein</fullName>
    </submittedName>
</protein>
<dbReference type="AlphaFoldDB" id="A0AAD7GVH2"/>
<keyword evidence="4" id="KW-1185">Reference proteome</keyword>
<accession>A0AAD7GVH2</accession>
<evidence type="ECO:0000313" key="4">
    <source>
        <dbReference type="Proteomes" id="UP001221757"/>
    </source>
</evidence>
<dbReference type="Proteomes" id="UP001221757">
    <property type="component" value="Unassembled WGS sequence"/>
</dbReference>
<feature type="compositionally biased region" description="Polar residues" evidence="1">
    <location>
        <begin position="104"/>
        <end position="115"/>
    </location>
</feature>
<comment type="caution">
    <text evidence="3">The sequence shown here is derived from an EMBL/GenBank/DDBJ whole genome shotgun (WGS) entry which is preliminary data.</text>
</comment>
<gene>
    <name evidence="3" type="ORF">B0H17DRAFT_1035903</name>
</gene>
<feature type="compositionally biased region" description="Low complexity" evidence="1">
    <location>
        <begin position="69"/>
        <end position="103"/>
    </location>
</feature>
<feature type="chain" id="PRO_5041949445" evidence="2">
    <location>
        <begin position="21"/>
        <end position="176"/>
    </location>
</feature>
<proteinExistence type="predicted"/>
<evidence type="ECO:0000313" key="3">
    <source>
        <dbReference type="EMBL" id="KAJ7706147.1"/>
    </source>
</evidence>
<dbReference type="EMBL" id="JARKIE010000007">
    <property type="protein sequence ID" value="KAJ7706147.1"/>
    <property type="molecule type" value="Genomic_DNA"/>
</dbReference>
<feature type="signal peptide" evidence="2">
    <location>
        <begin position="1"/>
        <end position="20"/>
    </location>
</feature>
<organism evidence="3 4">
    <name type="scientific">Mycena rosella</name>
    <name type="common">Pink bonnet</name>
    <name type="synonym">Agaricus rosellus</name>
    <dbReference type="NCBI Taxonomy" id="1033263"/>
    <lineage>
        <taxon>Eukaryota</taxon>
        <taxon>Fungi</taxon>
        <taxon>Dikarya</taxon>
        <taxon>Basidiomycota</taxon>
        <taxon>Agaricomycotina</taxon>
        <taxon>Agaricomycetes</taxon>
        <taxon>Agaricomycetidae</taxon>
        <taxon>Agaricales</taxon>
        <taxon>Marasmiineae</taxon>
        <taxon>Mycenaceae</taxon>
        <taxon>Mycena</taxon>
    </lineage>
</organism>
<sequence length="176" mass="17579">MQLPFGLLSLLAAVIPLVSAQSSSNQTSASNAGVVTVITSQTTATFFTVSNGGRVQVVTTQTSLITSTILPTQATQPPSSPSNPASSGGAQSSSAQSSTTTANLPTGTQSLVTDQAPSPVRATPRVPAVVLTIYIQGATGGAYGPDDSFINAAHSLRRNTLLLGLGTVVVGGLLAV</sequence>
<name>A0AAD7GVH2_MYCRO</name>